<sequence>MPERQNNISLNPDHALCSRIDSPQKNQAQMSEYLPNPVGKMQSEIQLAGFHYIVCMKTRPTNADCKLSLENVEYSFENISEQKNDTLHAEFQRWASSCVLRDLIESFSIFLMELYREALKIKPSRRYSTTLEKFERMGIEDQLDVISTDFQIDPRWAVRLAGYNKARNSLAHRQGIVGARDVTDGNELVIRWLVAKFELIEGQAQSVVINSPMKGLVQAQHIEGAPARVEINDKEKRIPVGSAIHFSPADILEVCQTLQLATAAYGLILEPDVKPQR</sequence>
<reference evidence="1 2" key="1">
    <citation type="submission" date="2020-03" db="EMBL/GenBank/DDBJ databases">
        <title>Genomic Encyclopedia of Type Strains, Phase IV (KMG-IV): sequencing the most valuable type-strain genomes for metagenomic binning, comparative biology and taxonomic classification.</title>
        <authorList>
            <person name="Goeker M."/>
        </authorList>
    </citation>
    <scope>NUCLEOTIDE SEQUENCE [LARGE SCALE GENOMIC DNA]</scope>
    <source>
        <strain evidence="1 2">DSM 19867</strain>
    </source>
</reference>
<evidence type="ECO:0000313" key="1">
    <source>
        <dbReference type="EMBL" id="NIK88335.1"/>
    </source>
</evidence>
<dbReference type="RefSeq" id="WP_167082521.1">
    <property type="nucleotide sequence ID" value="NZ_JAASRM010000001.1"/>
</dbReference>
<evidence type="ECO:0000313" key="2">
    <source>
        <dbReference type="Proteomes" id="UP000570514"/>
    </source>
</evidence>
<protein>
    <recommendedName>
        <fullName evidence="3">RiboL-PSP-HEPN domain-containing protein</fullName>
    </recommendedName>
</protein>
<accession>A0A846MYP6</accession>
<dbReference type="Proteomes" id="UP000570514">
    <property type="component" value="Unassembled WGS sequence"/>
</dbReference>
<gene>
    <name evidence="1" type="ORF">FHS83_001653</name>
</gene>
<dbReference type="AlphaFoldDB" id="A0A846MYP6"/>
<evidence type="ECO:0008006" key="3">
    <source>
        <dbReference type="Google" id="ProtNLM"/>
    </source>
</evidence>
<proteinExistence type="predicted"/>
<name>A0A846MYP6_9PROT</name>
<organism evidence="1 2">
    <name type="scientific">Rhizomicrobium palustre</name>
    <dbReference type="NCBI Taxonomy" id="189966"/>
    <lineage>
        <taxon>Bacteria</taxon>
        <taxon>Pseudomonadati</taxon>
        <taxon>Pseudomonadota</taxon>
        <taxon>Alphaproteobacteria</taxon>
        <taxon>Micropepsales</taxon>
        <taxon>Micropepsaceae</taxon>
        <taxon>Rhizomicrobium</taxon>
    </lineage>
</organism>
<keyword evidence="2" id="KW-1185">Reference proteome</keyword>
<dbReference type="EMBL" id="JAASRM010000001">
    <property type="protein sequence ID" value="NIK88335.1"/>
    <property type="molecule type" value="Genomic_DNA"/>
</dbReference>
<comment type="caution">
    <text evidence="1">The sequence shown here is derived from an EMBL/GenBank/DDBJ whole genome shotgun (WGS) entry which is preliminary data.</text>
</comment>